<gene>
    <name evidence="2" type="ORF">J2S23_002154</name>
</gene>
<feature type="domain" description="Cellulose-binding Sde182 C-terminal" evidence="1">
    <location>
        <begin position="44"/>
        <end position="99"/>
    </location>
</feature>
<evidence type="ECO:0000259" key="1">
    <source>
        <dbReference type="Pfam" id="PF21027"/>
    </source>
</evidence>
<dbReference type="InterPro" id="IPR048527">
    <property type="entry name" value="Sde182_C"/>
</dbReference>
<name>A0ABT9YUI0_9STRE</name>
<dbReference type="InterPro" id="IPR013783">
    <property type="entry name" value="Ig-like_fold"/>
</dbReference>
<dbReference type="RefSeq" id="WP_307122717.1">
    <property type="nucleotide sequence ID" value="NZ_JAUSTM010000036.1"/>
</dbReference>
<accession>A0ABT9YUI0</accession>
<dbReference type="Pfam" id="PF21027">
    <property type="entry name" value="Sde0182_C"/>
    <property type="match status" value="1"/>
</dbReference>
<dbReference type="Proteomes" id="UP001223079">
    <property type="component" value="Unassembled WGS sequence"/>
</dbReference>
<protein>
    <recommendedName>
        <fullName evidence="1">Cellulose-binding Sde182 C-terminal domain-containing protein</fullName>
    </recommendedName>
</protein>
<proteinExistence type="predicted"/>
<keyword evidence="3" id="KW-1185">Reference proteome</keyword>
<comment type="caution">
    <text evidence="2">The sequence shown here is derived from an EMBL/GenBank/DDBJ whole genome shotgun (WGS) entry which is preliminary data.</text>
</comment>
<dbReference type="Gene3D" id="2.60.40.10">
    <property type="entry name" value="Immunoglobulins"/>
    <property type="match status" value="1"/>
</dbReference>
<sequence>MNLICKRDEKLVILDGVEAFRDIDYIGDGKLCDMEIPIAQYFERMLLNTQLPMPGSDSSKVTFTIPADAQPGNTFHILLEVANQAETPLKAYQRYILTVA</sequence>
<evidence type="ECO:0000313" key="2">
    <source>
        <dbReference type="EMBL" id="MDQ0223577.1"/>
    </source>
</evidence>
<evidence type="ECO:0000313" key="3">
    <source>
        <dbReference type="Proteomes" id="UP001223079"/>
    </source>
</evidence>
<dbReference type="EMBL" id="JAUSTM010000036">
    <property type="protein sequence ID" value="MDQ0223577.1"/>
    <property type="molecule type" value="Genomic_DNA"/>
</dbReference>
<reference evidence="2 3" key="1">
    <citation type="submission" date="2023-07" db="EMBL/GenBank/DDBJ databases">
        <title>Genomic Encyclopedia of Type Strains, Phase IV (KMG-IV): sequencing the most valuable type-strain genomes for metagenomic binning, comparative biology and taxonomic classification.</title>
        <authorList>
            <person name="Goeker M."/>
        </authorList>
    </citation>
    <scope>NUCLEOTIDE SEQUENCE [LARGE SCALE GENOMIC DNA]</scope>
    <source>
        <strain evidence="2 3">DSM 105143</strain>
    </source>
</reference>
<organism evidence="2 3">
    <name type="scientific">Streptococcus moroccensis</name>
    <dbReference type="NCBI Taxonomy" id="1451356"/>
    <lineage>
        <taxon>Bacteria</taxon>
        <taxon>Bacillati</taxon>
        <taxon>Bacillota</taxon>
        <taxon>Bacilli</taxon>
        <taxon>Lactobacillales</taxon>
        <taxon>Streptococcaceae</taxon>
        <taxon>Streptococcus</taxon>
    </lineage>
</organism>